<dbReference type="HOGENOM" id="CLU_1732801_0_0_1"/>
<protein>
    <submittedName>
        <fullName evidence="1">Uncharacterized protein</fullName>
    </submittedName>
</protein>
<proteinExistence type="predicted"/>
<dbReference type="EMBL" id="KK207886">
    <property type="protein sequence ID" value="EZF50404.1"/>
    <property type="molecule type" value="Genomic_DNA"/>
</dbReference>
<reference evidence="1" key="1">
    <citation type="submission" date="2014-02" db="EMBL/GenBank/DDBJ databases">
        <title>The Genome Sequence of Trichophyton rubrum (morphotype fischeri) CBS 288.86.</title>
        <authorList>
            <consortium name="The Broad Institute Genomics Platform"/>
            <person name="Cuomo C.A."/>
            <person name="White T.C."/>
            <person name="Graser Y."/>
            <person name="Martinez-Rossi N."/>
            <person name="Heitman J."/>
            <person name="Young S.K."/>
            <person name="Zeng Q."/>
            <person name="Gargeya S."/>
            <person name="Abouelleil A."/>
            <person name="Alvarado L."/>
            <person name="Chapman S.B."/>
            <person name="Gainer-Dewar J."/>
            <person name="Goldberg J."/>
            <person name="Griggs A."/>
            <person name="Gujja S."/>
            <person name="Hansen M."/>
            <person name="Howarth C."/>
            <person name="Imamovic A."/>
            <person name="Larimer J."/>
            <person name="Martinez D."/>
            <person name="Murphy C."/>
            <person name="Pearson M.D."/>
            <person name="Persinoti G."/>
            <person name="Poon T."/>
            <person name="Priest M."/>
            <person name="Roberts A.D."/>
            <person name="Saif S."/>
            <person name="Shea T.D."/>
            <person name="Sykes S.N."/>
            <person name="Wortman J."/>
            <person name="Nusbaum C."/>
            <person name="Birren B."/>
        </authorList>
    </citation>
    <scope>NUCLEOTIDE SEQUENCE [LARGE SCALE GENOMIC DNA]</scope>
    <source>
        <strain evidence="1">CBS 288.86</strain>
    </source>
</reference>
<sequence length="151" mass="16829">MKLIVITTEWRSATKTSLKGRRHAERPKGTGCVESRNIILPTCLEFRDFPTSSMYSRVDVMLGSVIKGKYPANCWGLVYIDYLRNLLAIVSLEGAKLVTLAITNTQVGISYPSSAASQALTHTESEHAVSICQCSSSSRNYRLHRRRHPNS</sequence>
<accession>A0A022VWS7</accession>
<evidence type="ECO:0000313" key="1">
    <source>
        <dbReference type="EMBL" id="EZF50404.1"/>
    </source>
</evidence>
<gene>
    <name evidence="1" type="ORF">H103_06118</name>
</gene>
<name>A0A022VWS7_TRIRU</name>
<organism evidence="1">
    <name type="scientific">Trichophyton rubrum CBS 288.86</name>
    <dbReference type="NCBI Taxonomy" id="1215330"/>
    <lineage>
        <taxon>Eukaryota</taxon>
        <taxon>Fungi</taxon>
        <taxon>Dikarya</taxon>
        <taxon>Ascomycota</taxon>
        <taxon>Pezizomycotina</taxon>
        <taxon>Eurotiomycetes</taxon>
        <taxon>Eurotiomycetidae</taxon>
        <taxon>Onygenales</taxon>
        <taxon>Arthrodermataceae</taxon>
        <taxon>Trichophyton</taxon>
    </lineage>
</organism>
<dbReference type="Proteomes" id="UP000023758">
    <property type="component" value="Unassembled WGS sequence"/>
</dbReference>
<dbReference type="AlphaFoldDB" id="A0A022VWS7"/>